<gene>
    <name evidence="2" type="ORF">EDD73_10257</name>
</gene>
<dbReference type="EMBL" id="SLXT01000002">
    <property type="protein sequence ID" value="TCP68661.1"/>
    <property type="molecule type" value="Genomic_DNA"/>
</dbReference>
<feature type="transmembrane region" description="Helical" evidence="1">
    <location>
        <begin position="12"/>
        <end position="33"/>
    </location>
</feature>
<feature type="transmembrane region" description="Helical" evidence="1">
    <location>
        <begin position="105"/>
        <end position="124"/>
    </location>
</feature>
<evidence type="ECO:0000313" key="3">
    <source>
        <dbReference type="Proteomes" id="UP000294813"/>
    </source>
</evidence>
<feature type="transmembrane region" description="Helical" evidence="1">
    <location>
        <begin position="45"/>
        <end position="64"/>
    </location>
</feature>
<sequence>MPTVTEAKLFVPFSSSHLVVLAVIVALCLLLYWQRALLQQPDVDRIVRTGLISVLLLQEAYTQYTHLAAGTWSAATVLPLHICGIAALLAVVMLFLRSYGIYEVVYFWGMAGAVQALLTPALGYNDYPSVAFFHFFIVHGAIVLACLYATWIDGFVPTIGSIKKTFWVTNAYMVPVAIVNWLVNGNYLFLCTKPMNASIMDVMGPWPWYILSLEAVGLVLFGLCYLPFRLTRRDKSPAVGEQKNWKNKKSL</sequence>
<feature type="transmembrane region" description="Helical" evidence="1">
    <location>
        <begin position="171"/>
        <end position="189"/>
    </location>
</feature>
<keyword evidence="1" id="KW-0472">Membrane</keyword>
<evidence type="ECO:0000256" key="1">
    <source>
        <dbReference type="SAM" id="Phobius"/>
    </source>
</evidence>
<feature type="transmembrane region" description="Helical" evidence="1">
    <location>
        <begin position="130"/>
        <end position="151"/>
    </location>
</feature>
<feature type="transmembrane region" description="Helical" evidence="1">
    <location>
        <begin position="209"/>
        <end position="228"/>
    </location>
</feature>
<feature type="transmembrane region" description="Helical" evidence="1">
    <location>
        <begin position="76"/>
        <end position="96"/>
    </location>
</feature>
<keyword evidence="1" id="KW-1133">Transmembrane helix</keyword>
<organism evidence="2 3">
    <name type="scientific">Heliophilum fasciatum</name>
    <dbReference type="NCBI Taxonomy" id="35700"/>
    <lineage>
        <taxon>Bacteria</taxon>
        <taxon>Bacillati</taxon>
        <taxon>Bacillota</taxon>
        <taxon>Clostridia</taxon>
        <taxon>Eubacteriales</taxon>
        <taxon>Heliobacteriaceae</taxon>
        <taxon>Heliophilum</taxon>
    </lineage>
</organism>
<reference evidence="2 3" key="1">
    <citation type="submission" date="2019-03" db="EMBL/GenBank/DDBJ databases">
        <title>Genomic Encyclopedia of Type Strains, Phase IV (KMG-IV): sequencing the most valuable type-strain genomes for metagenomic binning, comparative biology and taxonomic classification.</title>
        <authorList>
            <person name="Goeker M."/>
        </authorList>
    </citation>
    <scope>NUCLEOTIDE SEQUENCE [LARGE SCALE GENOMIC DNA]</scope>
    <source>
        <strain evidence="2 3">DSM 11170</strain>
    </source>
</reference>
<dbReference type="Pfam" id="PF14808">
    <property type="entry name" value="TMEM164"/>
    <property type="match status" value="1"/>
</dbReference>
<protein>
    <submittedName>
        <fullName evidence="2">Putative integral membrane protein (TIGR02206 family)</fullName>
    </submittedName>
</protein>
<proteinExistence type="predicted"/>
<evidence type="ECO:0000313" key="2">
    <source>
        <dbReference type="EMBL" id="TCP68661.1"/>
    </source>
</evidence>
<name>A0A4R2S8B8_9FIRM</name>
<keyword evidence="3" id="KW-1185">Reference proteome</keyword>
<dbReference type="Proteomes" id="UP000294813">
    <property type="component" value="Unassembled WGS sequence"/>
</dbReference>
<dbReference type="InterPro" id="IPR011737">
    <property type="entry name" value="CHP02206_TP0381"/>
</dbReference>
<keyword evidence="1" id="KW-0812">Transmembrane</keyword>
<accession>A0A4R2S8B8</accession>
<dbReference type="RefSeq" id="WP_165876241.1">
    <property type="nucleotide sequence ID" value="NZ_JAOQNU010000002.1"/>
</dbReference>
<dbReference type="AlphaFoldDB" id="A0A4R2S8B8"/>
<dbReference type="NCBIfam" id="TIGR02206">
    <property type="entry name" value="intg_mem_TP0381"/>
    <property type="match status" value="1"/>
</dbReference>
<comment type="caution">
    <text evidence="2">The sequence shown here is derived from an EMBL/GenBank/DDBJ whole genome shotgun (WGS) entry which is preliminary data.</text>
</comment>